<evidence type="ECO:0000256" key="1">
    <source>
        <dbReference type="SAM" id="MobiDB-lite"/>
    </source>
</evidence>
<proteinExistence type="predicted"/>
<name>A0A9D4K4X4_DREPO</name>
<accession>A0A9D4K4X4</accession>
<reference evidence="2" key="1">
    <citation type="journal article" date="2019" name="bioRxiv">
        <title>The Genome of the Zebra Mussel, Dreissena polymorpha: A Resource for Invasive Species Research.</title>
        <authorList>
            <person name="McCartney M.A."/>
            <person name="Auch B."/>
            <person name="Kono T."/>
            <person name="Mallez S."/>
            <person name="Zhang Y."/>
            <person name="Obille A."/>
            <person name="Becker A."/>
            <person name="Abrahante J.E."/>
            <person name="Garbe J."/>
            <person name="Badalamenti J.P."/>
            <person name="Herman A."/>
            <person name="Mangelson H."/>
            <person name="Liachko I."/>
            <person name="Sullivan S."/>
            <person name="Sone E.D."/>
            <person name="Koren S."/>
            <person name="Silverstein K.A.T."/>
            <person name="Beckman K.B."/>
            <person name="Gohl D.M."/>
        </authorList>
    </citation>
    <scope>NUCLEOTIDE SEQUENCE</scope>
    <source>
        <strain evidence="2">Duluth1</strain>
        <tissue evidence="2">Whole animal</tissue>
    </source>
</reference>
<feature type="region of interest" description="Disordered" evidence="1">
    <location>
        <begin position="1"/>
        <end position="90"/>
    </location>
</feature>
<comment type="caution">
    <text evidence="2">The sequence shown here is derived from an EMBL/GenBank/DDBJ whole genome shotgun (WGS) entry which is preliminary data.</text>
</comment>
<dbReference type="AlphaFoldDB" id="A0A9D4K4X4"/>
<evidence type="ECO:0000313" key="3">
    <source>
        <dbReference type="Proteomes" id="UP000828390"/>
    </source>
</evidence>
<protein>
    <submittedName>
        <fullName evidence="2">Uncharacterized protein</fullName>
    </submittedName>
</protein>
<gene>
    <name evidence="2" type="ORF">DPMN_106408</name>
</gene>
<feature type="compositionally biased region" description="Polar residues" evidence="1">
    <location>
        <begin position="70"/>
        <end position="90"/>
    </location>
</feature>
<reference evidence="2" key="2">
    <citation type="submission" date="2020-11" db="EMBL/GenBank/DDBJ databases">
        <authorList>
            <person name="McCartney M.A."/>
            <person name="Auch B."/>
            <person name="Kono T."/>
            <person name="Mallez S."/>
            <person name="Becker A."/>
            <person name="Gohl D.M."/>
            <person name="Silverstein K.A.T."/>
            <person name="Koren S."/>
            <person name="Bechman K.B."/>
            <person name="Herman A."/>
            <person name="Abrahante J.E."/>
            <person name="Garbe J."/>
        </authorList>
    </citation>
    <scope>NUCLEOTIDE SEQUENCE</scope>
    <source>
        <strain evidence="2">Duluth1</strain>
        <tissue evidence="2">Whole animal</tissue>
    </source>
</reference>
<sequence length="90" mass="10020">MTQEETAIKSIAVDNDNPSLSRDAPTATRGRTRVSNRSTDRAERRSQSYRRQSSANKNRIKSDKTVFPENKNSTVGLSSAQLHSKLNNGQ</sequence>
<organism evidence="2 3">
    <name type="scientific">Dreissena polymorpha</name>
    <name type="common">Zebra mussel</name>
    <name type="synonym">Mytilus polymorpha</name>
    <dbReference type="NCBI Taxonomy" id="45954"/>
    <lineage>
        <taxon>Eukaryota</taxon>
        <taxon>Metazoa</taxon>
        <taxon>Spiralia</taxon>
        <taxon>Lophotrochozoa</taxon>
        <taxon>Mollusca</taxon>
        <taxon>Bivalvia</taxon>
        <taxon>Autobranchia</taxon>
        <taxon>Heteroconchia</taxon>
        <taxon>Euheterodonta</taxon>
        <taxon>Imparidentia</taxon>
        <taxon>Neoheterodontei</taxon>
        <taxon>Myida</taxon>
        <taxon>Dreissenoidea</taxon>
        <taxon>Dreissenidae</taxon>
        <taxon>Dreissena</taxon>
    </lineage>
</organism>
<evidence type="ECO:0000313" key="2">
    <source>
        <dbReference type="EMBL" id="KAH3833107.1"/>
    </source>
</evidence>
<dbReference type="Proteomes" id="UP000828390">
    <property type="component" value="Unassembled WGS sequence"/>
</dbReference>
<dbReference type="EMBL" id="JAIWYP010000004">
    <property type="protein sequence ID" value="KAH3833107.1"/>
    <property type="molecule type" value="Genomic_DNA"/>
</dbReference>
<keyword evidence="3" id="KW-1185">Reference proteome</keyword>